<reference evidence="2" key="1">
    <citation type="submission" date="2020-06" db="EMBL/GenBank/DDBJ databases">
        <authorList>
            <person name="Li T."/>
            <person name="Hu X."/>
            <person name="Zhang T."/>
            <person name="Song X."/>
            <person name="Zhang H."/>
            <person name="Dai N."/>
            <person name="Sheng W."/>
            <person name="Hou X."/>
            <person name="Wei L."/>
        </authorList>
    </citation>
    <scope>NUCLEOTIDE SEQUENCE</scope>
    <source>
        <strain evidence="2">G02</strain>
        <tissue evidence="2">Leaf</tissue>
    </source>
</reference>
<dbReference type="EMBL" id="JACGWJ010000026">
    <property type="protein sequence ID" value="KAL0312141.1"/>
    <property type="molecule type" value="Genomic_DNA"/>
</dbReference>
<comment type="caution">
    <text evidence="2">The sequence shown here is derived from an EMBL/GenBank/DDBJ whole genome shotgun (WGS) entry which is preliminary data.</text>
</comment>
<protein>
    <submittedName>
        <fullName evidence="2">Uncharacterized protein</fullName>
    </submittedName>
</protein>
<organism evidence="2">
    <name type="scientific">Sesamum radiatum</name>
    <name type="common">Black benniseed</name>
    <dbReference type="NCBI Taxonomy" id="300843"/>
    <lineage>
        <taxon>Eukaryota</taxon>
        <taxon>Viridiplantae</taxon>
        <taxon>Streptophyta</taxon>
        <taxon>Embryophyta</taxon>
        <taxon>Tracheophyta</taxon>
        <taxon>Spermatophyta</taxon>
        <taxon>Magnoliopsida</taxon>
        <taxon>eudicotyledons</taxon>
        <taxon>Gunneridae</taxon>
        <taxon>Pentapetalae</taxon>
        <taxon>asterids</taxon>
        <taxon>lamiids</taxon>
        <taxon>Lamiales</taxon>
        <taxon>Pedaliaceae</taxon>
        <taxon>Sesamum</taxon>
    </lineage>
</organism>
<feature type="region of interest" description="Disordered" evidence="1">
    <location>
        <begin position="1"/>
        <end position="60"/>
    </location>
</feature>
<sequence length="60" mass="6734">MPRSSRTGDLEFDPEIEKTTRRLRKETKQPKGEASTSSTSEVEFESDVPTSSDSEEEVKA</sequence>
<evidence type="ECO:0000313" key="2">
    <source>
        <dbReference type="EMBL" id="KAL0312141.1"/>
    </source>
</evidence>
<name>A0AAW2L1L5_SESRA</name>
<accession>A0AAW2L1L5</accession>
<evidence type="ECO:0000256" key="1">
    <source>
        <dbReference type="SAM" id="MobiDB-lite"/>
    </source>
</evidence>
<dbReference type="AlphaFoldDB" id="A0AAW2L1L5"/>
<proteinExistence type="predicted"/>
<reference evidence="2" key="2">
    <citation type="journal article" date="2024" name="Plant">
        <title>Genomic evolution and insights into agronomic trait innovations of Sesamum species.</title>
        <authorList>
            <person name="Miao H."/>
            <person name="Wang L."/>
            <person name="Qu L."/>
            <person name="Liu H."/>
            <person name="Sun Y."/>
            <person name="Le M."/>
            <person name="Wang Q."/>
            <person name="Wei S."/>
            <person name="Zheng Y."/>
            <person name="Lin W."/>
            <person name="Duan Y."/>
            <person name="Cao H."/>
            <person name="Xiong S."/>
            <person name="Wang X."/>
            <person name="Wei L."/>
            <person name="Li C."/>
            <person name="Ma Q."/>
            <person name="Ju M."/>
            <person name="Zhao R."/>
            <person name="Li G."/>
            <person name="Mu C."/>
            <person name="Tian Q."/>
            <person name="Mei H."/>
            <person name="Zhang T."/>
            <person name="Gao T."/>
            <person name="Zhang H."/>
        </authorList>
    </citation>
    <scope>NUCLEOTIDE SEQUENCE</scope>
    <source>
        <strain evidence="2">G02</strain>
    </source>
</reference>
<gene>
    <name evidence="2" type="ORF">Sradi_5613400</name>
</gene>
<feature type="compositionally biased region" description="Basic and acidic residues" evidence="1">
    <location>
        <begin position="15"/>
        <end position="31"/>
    </location>
</feature>